<dbReference type="InterPro" id="IPR010652">
    <property type="entry name" value="DUF1232"/>
</dbReference>
<dbReference type="GO" id="GO:0012505">
    <property type="term" value="C:endomembrane system"/>
    <property type="evidence" value="ECO:0007669"/>
    <property type="project" value="UniProtKB-SubCell"/>
</dbReference>
<evidence type="ECO:0000256" key="1">
    <source>
        <dbReference type="ARBA" id="ARBA00004127"/>
    </source>
</evidence>
<gene>
    <name evidence="8" type="ordered locus">Acear_1311</name>
</gene>
<dbReference type="EMBL" id="CP002105">
    <property type="protein sequence ID" value="ADL12824.1"/>
    <property type="molecule type" value="Genomic_DNA"/>
</dbReference>
<evidence type="ECO:0000256" key="6">
    <source>
        <dbReference type="SAM" id="Phobius"/>
    </source>
</evidence>
<name>D9QQN3_ACEAZ</name>
<organism evidence="8 9">
    <name type="scientific">Acetohalobium arabaticum (strain ATCC 49924 / DSM 5501 / Z-7288)</name>
    <dbReference type="NCBI Taxonomy" id="574087"/>
    <lineage>
        <taxon>Bacteria</taxon>
        <taxon>Bacillati</taxon>
        <taxon>Bacillota</taxon>
        <taxon>Clostridia</taxon>
        <taxon>Halanaerobiales</taxon>
        <taxon>Halobacteroidaceae</taxon>
        <taxon>Acetohalobium</taxon>
    </lineage>
</organism>
<sequence>MKISSIFRWGSVIRRLIGFLKDKEVSKLKKLLLILPIIYVVSPIDLVSDFIPIFGWLDDAVVLTVVWNFFLQELKEYELKDNTAVNQNDDNNRTDDYTLSKDDYQIN</sequence>
<evidence type="ECO:0000256" key="3">
    <source>
        <dbReference type="ARBA" id="ARBA00022989"/>
    </source>
</evidence>
<dbReference type="STRING" id="574087.Acear_1311"/>
<evidence type="ECO:0000256" key="4">
    <source>
        <dbReference type="ARBA" id="ARBA00023136"/>
    </source>
</evidence>
<dbReference type="KEGG" id="aar:Acear_1311"/>
<evidence type="ECO:0000313" key="8">
    <source>
        <dbReference type="EMBL" id="ADL12824.1"/>
    </source>
</evidence>
<feature type="region of interest" description="Disordered" evidence="5">
    <location>
        <begin position="85"/>
        <end position="107"/>
    </location>
</feature>
<keyword evidence="2 6" id="KW-0812">Transmembrane</keyword>
<dbReference type="AlphaFoldDB" id="D9QQN3"/>
<dbReference type="eggNOG" id="COG3339">
    <property type="taxonomic scope" value="Bacteria"/>
</dbReference>
<dbReference type="RefSeq" id="WP_013278270.1">
    <property type="nucleotide sequence ID" value="NC_014378.1"/>
</dbReference>
<dbReference type="Pfam" id="PF06803">
    <property type="entry name" value="DUF1232"/>
    <property type="match status" value="1"/>
</dbReference>
<proteinExistence type="predicted"/>
<protein>
    <recommendedName>
        <fullName evidence="7">DUF1232 domain-containing protein</fullName>
    </recommendedName>
</protein>
<keyword evidence="3 6" id="KW-1133">Transmembrane helix</keyword>
<evidence type="ECO:0000259" key="7">
    <source>
        <dbReference type="Pfam" id="PF06803"/>
    </source>
</evidence>
<reference evidence="8 9" key="1">
    <citation type="journal article" date="2010" name="Stand. Genomic Sci.">
        <title>Complete genome sequence of Acetohalobium arabaticum type strain (Z-7288).</title>
        <authorList>
            <person name="Sikorski J."/>
            <person name="Lapidus A."/>
            <person name="Chertkov O."/>
            <person name="Lucas S."/>
            <person name="Copeland A."/>
            <person name="Glavina Del Rio T."/>
            <person name="Nolan M."/>
            <person name="Tice H."/>
            <person name="Cheng J.F."/>
            <person name="Han C."/>
            <person name="Brambilla E."/>
            <person name="Pitluck S."/>
            <person name="Liolios K."/>
            <person name="Ivanova N."/>
            <person name="Mavromatis K."/>
            <person name="Mikhailova N."/>
            <person name="Pati A."/>
            <person name="Bruce D."/>
            <person name="Detter C."/>
            <person name="Tapia R."/>
            <person name="Goodwin L."/>
            <person name="Chen A."/>
            <person name="Palaniappan K."/>
            <person name="Land M."/>
            <person name="Hauser L."/>
            <person name="Chang Y.J."/>
            <person name="Jeffries C.D."/>
            <person name="Rohde M."/>
            <person name="Goker M."/>
            <person name="Spring S."/>
            <person name="Woyke T."/>
            <person name="Bristow J."/>
            <person name="Eisen J.A."/>
            <person name="Markowitz V."/>
            <person name="Hugenholtz P."/>
            <person name="Kyrpides N.C."/>
            <person name="Klenk H.P."/>
        </authorList>
    </citation>
    <scope>NUCLEOTIDE SEQUENCE [LARGE SCALE GENOMIC DNA]</scope>
    <source>
        <strain evidence="9">ATCC 49924 / DSM 5501 / Z-7288</strain>
    </source>
</reference>
<feature type="compositionally biased region" description="Basic and acidic residues" evidence="5">
    <location>
        <begin position="90"/>
        <end position="107"/>
    </location>
</feature>
<feature type="domain" description="DUF1232" evidence="7">
    <location>
        <begin position="30"/>
        <end position="64"/>
    </location>
</feature>
<accession>D9QQN3</accession>
<evidence type="ECO:0000313" key="9">
    <source>
        <dbReference type="Proteomes" id="UP000001661"/>
    </source>
</evidence>
<dbReference type="HOGENOM" id="CLU_175273_0_0_9"/>
<evidence type="ECO:0000256" key="2">
    <source>
        <dbReference type="ARBA" id="ARBA00022692"/>
    </source>
</evidence>
<feature type="transmembrane region" description="Helical" evidence="6">
    <location>
        <begin position="31"/>
        <end position="47"/>
    </location>
</feature>
<comment type="subcellular location">
    <subcellularLocation>
        <location evidence="1">Endomembrane system</location>
        <topology evidence="1">Multi-pass membrane protein</topology>
    </subcellularLocation>
</comment>
<dbReference type="Proteomes" id="UP000001661">
    <property type="component" value="Chromosome"/>
</dbReference>
<keyword evidence="4 6" id="KW-0472">Membrane</keyword>
<evidence type="ECO:0000256" key="5">
    <source>
        <dbReference type="SAM" id="MobiDB-lite"/>
    </source>
</evidence>
<dbReference type="OrthoDB" id="9800202at2"/>
<keyword evidence="9" id="KW-1185">Reference proteome</keyword>